<dbReference type="InterPro" id="IPR036318">
    <property type="entry name" value="FAD-bd_PCMH-like_sf"/>
</dbReference>
<dbReference type="EMBL" id="JBHLVF010000041">
    <property type="protein sequence ID" value="MFC0394912.1"/>
    <property type="molecule type" value="Genomic_DNA"/>
</dbReference>
<evidence type="ECO:0000256" key="2">
    <source>
        <dbReference type="ARBA" id="ARBA00022827"/>
    </source>
</evidence>
<dbReference type="SUPFAM" id="SSF55103">
    <property type="entry name" value="FAD-linked oxidases, C-terminal domain"/>
    <property type="match status" value="1"/>
</dbReference>
<proteinExistence type="predicted"/>
<evidence type="ECO:0000313" key="6">
    <source>
        <dbReference type="Proteomes" id="UP001589818"/>
    </source>
</evidence>
<keyword evidence="3" id="KW-0560">Oxidoreductase</keyword>
<evidence type="ECO:0000313" key="5">
    <source>
        <dbReference type="EMBL" id="MFC0394912.1"/>
    </source>
</evidence>
<keyword evidence="6" id="KW-1185">Reference proteome</keyword>
<dbReference type="Gene3D" id="3.30.465.10">
    <property type="match status" value="1"/>
</dbReference>
<dbReference type="PROSITE" id="PS51387">
    <property type="entry name" value="FAD_PCMH"/>
    <property type="match status" value="1"/>
</dbReference>
<reference evidence="5 6" key="1">
    <citation type="submission" date="2024-09" db="EMBL/GenBank/DDBJ databases">
        <authorList>
            <person name="Sun Q."/>
            <person name="Mori K."/>
        </authorList>
    </citation>
    <scope>NUCLEOTIDE SEQUENCE [LARGE SCALE GENOMIC DNA]</scope>
    <source>
        <strain evidence="5 6">CCM 4839</strain>
    </source>
</reference>
<dbReference type="PANTHER" id="PTHR43762:SF1">
    <property type="entry name" value="D-ARABINONO-1,4-LACTONE OXIDASE"/>
    <property type="match status" value="1"/>
</dbReference>
<evidence type="ECO:0000256" key="3">
    <source>
        <dbReference type="ARBA" id="ARBA00023002"/>
    </source>
</evidence>
<dbReference type="Proteomes" id="UP001589818">
    <property type="component" value="Unassembled WGS sequence"/>
</dbReference>
<gene>
    <name evidence="5" type="ORF">ACFFJ8_26555</name>
</gene>
<comment type="caution">
    <text evidence="5">The sequence shown here is derived from an EMBL/GenBank/DDBJ whole genome shotgun (WGS) entry which is preliminary data.</text>
</comment>
<evidence type="ECO:0000259" key="4">
    <source>
        <dbReference type="PROSITE" id="PS51387"/>
    </source>
</evidence>
<keyword evidence="1" id="KW-0285">Flavoprotein</keyword>
<dbReference type="InterPro" id="IPR016164">
    <property type="entry name" value="FAD-linked_Oxase-like_C"/>
</dbReference>
<dbReference type="InterPro" id="IPR010031">
    <property type="entry name" value="FAD_lactone_oxidase-like"/>
</dbReference>
<dbReference type="PANTHER" id="PTHR43762">
    <property type="entry name" value="L-GULONOLACTONE OXIDASE"/>
    <property type="match status" value="1"/>
</dbReference>
<dbReference type="InterPro" id="IPR006094">
    <property type="entry name" value="Oxid_FAD_bind_N"/>
</dbReference>
<dbReference type="Gene3D" id="3.30.43.10">
    <property type="entry name" value="Uridine Diphospho-n-acetylenolpyruvylglucosamine Reductase, domain 2"/>
    <property type="match status" value="1"/>
</dbReference>
<sequence length="477" mass="54475">MRRRVWGLAIVSYALLLALSIFTRMKMPAGEYASDVGRLMEIRVHKVVHIEQTDDIVDALAEAKRKKLPISVSGARHSQGGQTLYENAIVLDMKGYDRILHIDEDRKLIRVQSGATWEKIQKAIQPLGLAMRIMQSQNLFTVGGSMSVNAHGRDLGEGPLIDSVESFRLLLASGEKLQISRTENAELFPLVIGGYGLFGIILDADLRLTDDAVYKKHVVPLDYQAFPEYFREQVLRSPDSVMAIARMSVAPDSFLKDMFVTAYLKTDEALTEDLAELNDERFVGITKFAFGLSRKFDWGKGAVWRLQKKGYLVEEEERISRNNAMRPAASFMEYADTQKTDLLQEYFIPVDRFLPFVDGLRRIVREDELNLLNVTIRYVPKNKEAMLSYAGHDSYAFVLLFNTKRTAPALQRMELSTRRLIDLALEQGGTYYLPYQLYGTTRQIKEAYPNIDAFYVAKRVWDPGLLFMNELYARYGR</sequence>
<accession>A0ABV6JH92</accession>
<name>A0ABV6JH92_9BACL</name>
<dbReference type="InterPro" id="IPR016169">
    <property type="entry name" value="FAD-bd_PCMH_sub2"/>
</dbReference>
<dbReference type="InterPro" id="IPR016167">
    <property type="entry name" value="FAD-bd_PCMH_sub1"/>
</dbReference>
<dbReference type="InterPro" id="IPR016166">
    <property type="entry name" value="FAD-bd_PCMH"/>
</dbReference>
<dbReference type="SUPFAM" id="SSF56176">
    <property type="entry name" value="FAD-binding/transporter-associated domain-like"/>
    <property type="match status" value="1"/>
</dbReference>
<organism evidence="5 6">
    <name type="scientific">Paenibacillus mendelii</name>
    <dbReference type="NCBI Taxonomy" id="206163"/>
    <lineage>
        <taxon>Bacteria</taxon>
        <taxon>Bacillati</taxon>
        <taxon>Bacillota</taxon>
        <taxon>Bacilli</taxon>
        <taxon>Bacillales</taxon>
        <taxon>Paenibacillaceae</taxon>
        <taxon>Paenibacillus</taxon>
    </lineage>
</organism>
<evidence type="ECO:0000256" key="1">
    <source>
        <dbReference type="ARBA" id="ARBA00022630"/>
    </source>
</evidence>
<protein>
    <submittedName>
        <fullName evidence="5">FAD-binding oxidoreductase</fullName>
    </submittedName>
</protein>
<dbReference type="RefSeq" id="WP_204816750.1">
    <property type="nucleotide sequence ID" value="NZ_JANHOF010000001.1"/>
</dbReference>
<feature type="domain" description="FAD-binding PCMH-type" evidence="4">
    <location>
        <begin position="40"/>
        <end position="211"/>
    </location>
</feature>
<dbReference type="Pfam" id="PF01565">
    <property type="entry name" value="FAD_binding_4"/>
    <property type="match status" value="1"/>
</dbReference>
<keyword evidence="2" id="KW-0274">FAD</keyword>